<organism evidence="1 2">
    <name type="scientific">Meyerozyma guilliermondii (strain ATCC 6260 / CBS 566 / DSM 6381 / JCM 1539 / NBRC 10279 / NRRL Y-324)</name>
    <name type="common">Yeast</name>
    <name type="synonym">Candida guilliermondii</name>
    <dbReference type="NCBI Taxonomy" id="294746"/>
    <lineage>
        <taxon>Eukaryota</taxon>
        <taxon>Fungi</taxon>
        <taxon>Dikarya</taxon>
        <taxon>Ascomycota</taxon>
        <taxon>Saccharomycotina</taxon>
        <taxon>Pichiomycetes</taxon>
        <taxon>Debaryomycetaceae</taxon>
        <taxon>Meyerozyma</taxon>
    </lineage>
</organism>
<dbReference type="Proteomes" id="UP000001997">
    <property type="component" value="Unassembled WGS sequence"/>
</dbReference>
<sequence length="287" mass="32888">MNINSLPYEIVTSCFSYLNTESLSNIILLENIDDHIVRAVADHLNHLCYSKRTLGIYGGTIRGIEGIAGIETYYETDFDRFLRIHKILEEKSLKCPLWFHCSWNHTFQMLQSLDEIKSVYNGQELGIHGTLIGKELQDYSIFSDHDINLKITCLSLSFAYNCSINLDNFPKLKSFYGETCETIVDNNHPSLENLYLREVTFSSLPINLIKLVAKRCWIKMNESHPKLEALTVLALEGTQEPFNYSSLLRILWNGNLEHFSYIGYEVTDVDELISMIGPKVLHFGFAG</sequence>
<dbReference type="AlphaFoldDB" id="A5DRL1"/>
<dbReference type="EMBL" id="CH408162">
    <property type="protein sequence ID" value="EDK41814.2"/>
    <property type="molecule type" value="Genomic_DNA"/>
</dbReference>
<dbReference type="VEuPathDB" id="FungiDB:PGUG_05912"/>
<dbReference type="HOGENOM" id="CLU_970141_0_0_1"/>
<gene>
    <name evidence="1" type="ORF">PGUG_05912</name>
</gene>
<keyword evidence="2" id="KW-1185">Reference proteome</keyword>
<dbReference type="InParanoid" id="A5DRL1"/>
<evidence type="ECO:0000313" key="1">
    <source>
        <dbReference type="EMBL" id="EDK41814.2"/>
    </source>
</evidence>
<name>A5DRL1_PICGU</name>
<protein>
    <recommendedName>
        <fullName evidence="3">F-box domain-containing protein</fullName>
    </recommendedName>
</protein>
<evidence type="ECO:0008006" key="3">
    <source>
        <dbReference type="Google" id="ProtNLM"/>
    </source>
</evidence>
<evidence type="ECO:0000313" key="2">
    <source>
        <dbReference type="Proteomes" id="UP000001997"/>
    </source>
</evidence>
<dbReference type="KEGG" id="pgu:PGUG_05912"/>
<dbReference type="GeneID" id="5123959"/>
<reference evidence="1 2" key="1">
    <citation type="journal article" date="2009" name="Nature">
        <title>Evolution of pathogenicity and sexual reproduction in eight Candida genomes.</title>
        <authorList>
            <person name="Butler G."/>
            <person name="Rasmussen M.D."/>
            <person name="Lin M.F."/>
            <person name="Santos M.A."/>
            <person name="Sakthikumar S."/>
            <person name="Munro C.A."/>
            <person name="Rheinbay E."/>
            <person name="Grabherr M."/>
            <person name="Forche A."/>
            <person name="Reedy J.L."/>
            <person name="Agrafioti I."/>
            <person name="Arnaud M.B."/>
            <person name="Bates S."/>
            <person name="Brown A.J."/>
            <person name="Brunke S."/>
            <person name="Costanzo M.C."/>
            <person name="Fitzpatrick D.A."/>
            <person name="de Groot P.W."/>
            <person name="Harris D."/>
            <person name="Hoyer L.L."/>
            <person name="Hube B."/>
            <person name="Klis F.M."/>
            <person name="Kodira C."/>
            <person name="Lennard N."/>
            <person name="Logue M.E."/>
            <person name="Martin R."/>
            <person name="Neiman A.M."/>
            <person name="Nikolaou E."/>
            <person name="Quail M.A."/>
            <person name="Quinn J."/>
            <person name="Santos M.C."/>
            <person name="Schmitzberger F.F."/>
            <person name="Sherlock G."/>
            <person name="Shah P."/>
            <person name="Silverstein K.A."/>
            <person name="Skrzypek M.S."/>
            <person name="Soll D."/>
            <person name="Staggs R."/>
            <person name="Stansfield I."/>
            <person name="Stumpf M.P."/>
            <person name="Sudbery P.E."/>
            <person name="Srikantha T."/>
            <person name="Zeng Q."/>
            <person name="Berman J."/>
            <person name="Berriman M."/>
            <person name="Heitman J."/>
            <person name="Gow N.A."/>
            <person name="Lorenz M.C."/>
            <person name="Birren B.W."/>
            <person name="Kellis M."/>
            <person name="Cuomo C.A."/>
        </authorList>
    </citation>
    <scope>NUCLEOTIDE SEQUENCE [LARGE SCALE GENOMIC DNA]</scope>
    <source>
        <strain evidence="2">ATCC 6260 / CBS 566 / DSM 6381 / JCM 1539 / NBRC 10279 / NRRL Y-324</strain>
    </source>
</reference>
<dbReference type="RefSeq" id="XP_001482149.2">
    <property type="nucleotide sequence ID" value="XM_001482099.1"/>
</dbReference>
<proteinExistence type="predicted"/>
<accession>A5DRL1</accession>